<dbReference type="Pfam" id="PF08241">
    <property type="entry name" value="Methyltransf_11"/>
    <property type="match status" value="1"/>
</dbReference>
<dbReference type="PANTHER" id="PTHR44942:SF4">
    <property type="entry name" value="METHYLTRANSFERASE TYPE 11 DOMAIN-CONTAINING PROTEIN"/>
    <property type="match status" value="1"/>
</dbReference>
<dbReference type="InterPro" id="IPR029063">
    <property type="entry name" value="SAM-dependent_MTases_sf"/>
</dbReference>
<evidence type="ECO:0000256" key="3">
    <source>
        <dbReference type="ARBA" id="ARBA00022679"/>
    </source>
</evidence>
<feature type="domain" description="Methyltransferase type 11" evidence="4">
    <location>
        <begin position="40"/>
        <end position="134"/>
    </location>
</feature>
<proteinExistence type="inferred from homology"/>
<dbReference type="PANTHER" id="PTHR44942">
    <property type="entry name" value="METHYLTRANSF_11 DOMAIN-CONTAINING PROTEIN"/>
    <property type="match status" value="1"/>
</dbReference>
<dbReference type="Proteomes" id="UP000538292">
    <property type="component" value="Unassembled WGS sequence"/>
</dbReference>
<evidence type="ECO:0000259" key="4">
    <source>
        <dbReference type="Pfam" id="PF08241"/>
    </source>
</evidence>
<dbReference type="InterPro" id="IPR051052">
    <property type="entry name" value="Diverse_substrate_MTase"/>
</dbReference>
<keyword evidence="2 5" id="KW-0489">Methyltransferase</keyword>
<evidence type="ECO:0000256" key="1">
    <source>
        <dbReference type="ARBA" id="ARBA00008361"/>
    </source>
</evidence>
<protein>
    <submittedName>
        <fullName evidence="5">Methyltransferase domain-containing protein</fullName>
    </submittedName>
</protein>
<dbReference type="RefSeq" id="WP_181741746.1">
    <property type="nucleotide sequence ID" value="NZ_JACEOL010000047.1"/>
</dbReference>
<gene>
    <name evidence="5" type="ORF">H2C83_13510</name>
</gene>
<evidence type="ECO:0000256" key="2">
    <source>
        <dbReference type="ARBA" id="ARBA00022603"/>
    </source>
</evidence>
<dbReference type="AlphaFoldDB" id="A0A7W1XU46"/>
<dbReference type="Gene3D" id="3.40.50.150">
    <property type="entry name" value="Vaccinia Virus protein VP39"/>
    <property type="match status" value="1"/>
</dbReference>
<dbReference type="EMBL" id="JACEOL010000047">
    <property type="protein sequence ID" value="MBA4603318.1"/>
    <property type="molecule type" value="Genomic_DNA"/>
</dbReference>
<comment type="caution">
    <text evidence="5">The sequence shown here is derived from an EMBL/GenBank/DDBJ whole genome shotgun (WGS) entry which is preliminary data.</text>
</comment>
<dbReference type="InterPro" id="IPR013216">
    <property type="entry name" value="Methyltransf_11"/>
</dbReference>
<organism evidence="5 6">
    <name type="scientific">Thermoactinomyces mirandus</name>
    <dbReference type="NCBI Taxonomy" id="2756294"/>
    <lineage>
        <taxon>Bacteria</taxon>
        <taxon>Bacillati</taxon>
        <taxon>Bacillota</taxon>
        <taxon>Bacilli</taxon>
        <taxon>Bacillales</taxon>
        <taxon>Thermoactinomycetaceae</taxon>
        <taxon>Thermoactinomyces</taxon>
    </lineage>
</organism>
<comment type="similarity">
    <text evidence="1">Belongs to the methyltransferase superfamily.</text>
</comment>
<reference evidence="5 6" key="1">
    <citation type="submission" date="2020-07" db="EMBL/GenBank/DDBJ databases">
        <title>Thermoactinomyces phylogeny.</title>
        <authorList>
            <person name="Dunlap C."/>
        </authorList>
    </citation>
    <scope>NUCLEOTIDE SEQUENCE [LARGE SCALE GENOMIC DNA]</scope>
    <source>
        <strain evidence="5 6">AMNI-1</strain>
    </source>
</reference>
<dbReference type="GO" id="GO:0032259">
    <property type="term" value="P:methylation"/>
    <property type="evidence" value="ECO:0007669"/>
    <property type="project" value="UniProtKB-KW"/>
</dbReference>
<evidence type="ECO:0000313" key="5">
    <source>
        <dbReference type="EMBL" id="MBA4603318.1"/>
    </source>
</evidence>
<keyword evidence="3 5" id="KW-0808">Transferase</keyword>
<accession>A0A7W1XU46</accession>
<keyword evidence="6" id="KW-1185">Reference proteome</keyword>
<dbReference type="CDD" id="cd02440">
    <property type="entry name" value="AdoMet_MTases"/>
    <property type="match status" value="1"/>
</dbReference>
<name>A0A7W1XU46_9BACL</name>
<evidence type="ECO:0000313" key="6">
    <source>
        <dbReference type="Proteomes" id="UP000538292"/>
    </source>
</evidence>
<dbReference type="SUPFAM" id="SSF53335">
    <property type="entry name" value="S-adenosyl-L-methionine-dependent methyltransferases"/>
    <property type="match status" value="1"/>
</dbReference>
<dbReference type="GO" id="GO:0008757">
    <property type="term" value="F:S-adenosylmethionine-dependent methyltransferase activity"/>
    <property type="evidence" value="ECO:0007669"/>
    <property type="project" value="InterPro"/>
</dbReference>
<sequence length="256" mass="28606">MQVDFGRTVDDYLKYRAEYPSRLFDRLKEKGIGVAGQKILDTGAGTGYLARPMAMQGAHVTALDPSLDMLKASKKVDEKFGVSISYVQGVAEQLPFKDSSFQVVTAGQCWHWFQGEKAALEIFRVLESEGKIVIVHFDWLPISGNIVYATEELILHFNPEWKGGGGIGIYPHRLLDLAKAGFRNLETFSFDTDIVYSHESWRGRIRASAGVGASMSSDKVVEFDLKLKTMLEDSFPEPLKIPHRVFTVIGTKLNDL</sequence>